<protein>
    <submittedName>
        <fullName evidence="2">Uncharacterized protein</fullName>
    </submittedName>
</protein>
<dbReference type="EMBL" id="LT984809">
    <property type="protein sequence ID" value="SPD48873.1"/>
    <property type="molecule type" value="Genomic_DNA"/>
</dbReference>
<dbReference type="EMBL" id="LT976981">
    <property type="protein sequence ID" value="SOZ74406.1"/>
    <property type="molecule type" value="Genomic_DNA"/>
</dbReference>
<reference evidence="2 3" key="2">
    <citation type="submission" date="2018-01" db="EMBL/GenBank/DDBJ databases">
        <authorList>
            <person name="Gaut B.S."/>
            <person name="Morton B.R."/>
            <person name="Clegg M.T."/>
            <person name="Duvall M.R."/>
        </authorList>
    </citation>
    <scope>NUCLEOTIDE SEQUENCE</scope>
    <source>
        <strain evidence="2">Cupriavidus taiwanensis STM 8555</strain>
        <plasmid evidence="2">I</plasmid>
        <plasmid evidence="3">Plasmid cbm2613_p</plasmid>
    </source>
</reference>
<geneLocation type="plasmid" evidence="2">
    <name>I</name>
</geneLocation>
<organism evidence="2">
    <name type="scientific">Cupriavidus taiwanensis</name>
    <dbReference type="NCBI Taxonomy" id="164546"/>
    <lineage>
        <taxon>Bacteria</taxon>
        <taxon>Pseudomonadati</taxon>
        <taxon>Pseudomonadota</taxon>
        <taxon>Betaproteobacteria</taxon>
        <taxon>Burkholderiales</taxon>
        <taxon>Burkholderiaceae</taxon>
        <taxon>Cupriavidus</taxon>
    </lineage>
</organism>
<keyword evidence="2" id="KW-0614">Plasmid</keyword>
<accession>A0A375FGB7</accession>
<evidence type="ECO:0000313" key="2">
    <source>
        <dbReference type="EMBL" id="SPD48873.1"/>
    </source>
</evidence>
<name>A0A375FGB7_9BURK</name>
<reference evidence="1" key="1">
    <citation type="submission" date="2018-01" db="EMBL/GenBank/DDBJ databases">
        <authorList>
            <person name="Clerissi C."/>
        </authorList>
    </citation>
    <scope>NUCLEOTIDE SEQUENCE</scope>
    <source>
        <strain evidence="1">Cupriavidus taiwanensis STM 8556</strain>
        <plasmid evidence="1">CBM2613_p</plasmid>
    </source>
</reference>
<dbReference type="Proteomes" id="UP000256952">
    <property type="component" value="Plasmid CBM2613_p"/>
</dbReference>
<evidence type="ECO:0000313" key="1">
    <source>
        <dbReference type="EMBL" id="SOZ74406.1"/>
    </source>
</evidence>
<proteinExistence type="predicted"/>
<evidence type="ECO:0000313" key="3">
    <source>
        <dbReference type="Proteomes" id="UP000256952"/>
    </source>
</evidence>
<dbReference type="AlphaFoldDB" id="A0A375FGB7"/>
<sequence length="78" mass="8519">MLASPFTRVAELLPWAKVVQSARTPLESNLLVTNADGRAVVLAHWSTREIQAVANALNSRPRRIAWLATAAKAVDENL</sequence>
<geneLocation type="plasmid" evidence="3">
    <name>cbm2613_p</name>
</geneLocation>
<geneLocation type="plasmid" evidence="1">
    <name>CBM2613_p</name>
</geneLocation>
<gene>
    <name evidence="2" type="ORF">CBM2612_P0218</name>
    <name evidence="1" type="ORF">CBM2613_P10051</name>
</gene>